<dbReference type="Proteomes" id="UP000027432">
    <property type="component" value="Unassembled WGS sequence"/>
</dbReference>
<organism evidence="2 3">
    <name type="scientific">Thioclava pacifica DSM 10166</name>
    <dbReference type="NCBI Taxonomy" id="1353537"/>
    <lineage>
        <taxon>Bacteria</taxon>
        <taxon>Pseudomonadati</taxon>
        <taxon>Pseudomonadota</taxon>
        <taxon>Alphaproteobacteria</taxon>
        <taxon>Rhodobacterales</taxon>
        <taxon>Paracoccaceae</taxon>
        <taxon>Thioclava</taxon>
    </lineage>
</organism>
<dbReference type="Pfam" id="PF04325">
    <property type="entry name" value="DUF465"/>
    <property type="match status" value="1"/>
</dbReference>
<evidence type="ECO:0000256" key="1">
    <source>
        <dbReference type="SAM" id="Coils"/>
    </source>
</evidence>
<keyword evidence="3" id="KW-1185">Reference proteome</keyword>
<gene>
    <name evidence="2" type="ORF">TP2_08460</name>
</gene>
<sequence length="55" mass="6421">MSLGSHIHELRKKHEALSMEVERAARRPGIDDLEIAQMKKQKLRLKEEINRLESA</sequence>
<reference evidence="2 3" key="1">
    <citation type="submission" date="2013-07" db="EMBL/GenBank/DDBJ databases">
        <title>Thioclava pacifica DSM 10166 Genome Sequencing.</title>
        <authorList>
            <person name="Lai Q."/>
            <person name="Shao Z."/>
        </authorList>
    </citation>
    <scope>NUCLEOTIDE SEQUENCE [LARGE SCALE GENOMIC DNA]</scope>
    <source>
        <strain evidence="2 3">DSM 10166</strain>
    </source>
</reference>
<accession>A0A074J638</accession>
<dbReference type="InterPro" id="IPR038444">
    <property type="entry name" value="DUF465_sf"/>
</dbReference>
<proteinExistence type="predicted"/>
<dbReference type="OrthoDB" id="7362854at2"/>
<dbReference type="RefSeq" id="WP_084714196.1">
    <property type="nucleotide sequence ID" value="NZ_AUND01000023.1"/>
</dbReference>
<keyword evidence="1" id="KW-0175">Coiled coil</keyword>
<protein>
    <recommendedName>
        <fullName evidence="4">DUF465 domain-containing protein</fullName>
    </recommendedName>
</protein>
<dbReference type="STRING" id="1353537.TP2_08460"/>
<comment type="caution">
    <text evidence="2">The sequence shown here is derived from an EMBL/GenBank/DDBJ whole genome shotgun (WGS) entry which is preliminary data.</text>
</comment>
<evidence type="ECO:0000313" key="2">
    <source>
        <dbReference type="EMBL" id="KEO52961.1"/>
    </source>
</evidence>
<dbReference type="Gene3D" id="6.10.280.50">
    <property type="match status" value="1"/>
</dbReference>
<dbReference type="AlphaFoldDB" id="A0A074J638"/>
<dbReference type="InterPro" id="IPR007420">
    <property type="entry name" value="DUF465"/>
</dbReference>
<dbReference type="eggNOG" id="COG5570">
    <property type="taxonomic scope" value="Bacteria"/>
</dbReference>
<dbReference type="EMBL" id="AUND01000023">
    <property type="protein sequence ID" value="KEO52961.1"/>
    <property type="molecule type" value="Genomic_DNA"/>
</dbReference>
<evidence type="ECO:0008006" key="4">
    <source>
        <dbReference type="Google" id="ProtNLM"/>
    </source>
</evidence>
<name>A0A074J638_9RHOB</name>
<feature type="coiled-coil region" evidence="1">
    <location>
        <begin position="7"/>
        <end position="55"/>
    </location>
</feature>
<evidence type="ECO:0000313" key="3">
    <source>
        <dbReference type="Proteomes" id="UP000027432"/>
    </source>
</evidence>